<gene>
    <name evidence="2" type="ORF">HKW66_Vig0131030</name>
</gene>
<dbReference type="PANTHER" id="PTHR35504:SF1">
    <property type="entry name" value="PROTEIN EMBRYONIC FLOWER 1"/>
    <property type="match status" value="1"/>
</dbReference>
<dbReference type="GO" id="GO:0048367">
    <property type="term" value="P:shoot system development"/>
    <property type="evidence" value="ECO:0007669"/>
    <property type="project" value="InterPro"/>
</dbReference>
<dbReference type="EMBL" id="JABFOF010000007">
    <property type="protein sequence ID" value="KAG2391136.1"/>
    <property type="molecule type" value="Genomic_DNA"/>
</dbReference>
<organism evidence="2 3">
    <name type="scientific">Phaseolus angularis</name>
    <name type="common">Azuki bean</name>
    <name type="synonym">Vigna angularis</name>
    <dbReference type="NCBI Taxonomy" id="3914"/>
    <lineage>
        <taxon>Eukaryota</taxon>
        <taxon>Viridiplantae</taxon>
        <taxon>Streptophyta</taxon>
        <taxon>Embryophyta</taxon>
        <taxon>Tracheophyta</taxon>
        <taxon>Spermatophyta</taxon>
        <taxon>Magnoliopsida</taxon>
        <taxon>eudicotyledons</taxon>
        <taxon>Gunneridae</taxon>
        <taxon>Pentapetalae</taxon>
        <taxon>rosids</taxon>
        <taxon>fabids</taxon>
        <taxon>Fabales</taxon>
        <taxon>Fabaceae</taxon>
        <taxon>Papilionoideae</taxon>
        <taxon>50 kb inversion clade</taxon>
        <taxon>NPAAA clade</taxon>
        <taxon>indigoferoid/millettioid clade</taxon>
        <taxon>Phaseoleae</taxon>
        <taxon>Vigna</taxon>
    </lineage>
</organism>
<feature type="region of interest" description="Disordered" evidence="1">
    <location>
        <begin position="250"/>
        <end position="303"/>
    </location>
</feature>
<dbReference type="PANTHER" id="PTHR35504">
    <property type="entry name" value="PROTEIN EMBRYONIC FLOWER 1"/>
    <property type="match status" value="1"/>
</dbReference>
<evidence type="ECO:0000313" key="2">
    <source>
        <dbReference type="EMBL" id="KAG2391136.1"/>
    </source>
</evidence>
<sequence length="493" mass="55046">MPGSDFVTLLYYKCRGYVAEMRQKDLNLCLAFPVNGSETRPSLPPLVVRRFRSWSCNVCLGENEFNMDGQSDQRTCCEGTQETLTCKSVPARKKIDINKLIDLTGDSDDSESDRMSIHEEEMNDDEVSINEITGNSDKNGENEDEIQDLHKKKSSKKFKRMRLLREILREDGEPVAEHIRRGRPALQDPSNKSADSQRPKTVMDKVVGEGAAKKLEENGRKGRKRKLVVDEEEDAPLTDLIQRVGNEISNDEGLEERLHLSSNSSPQTLLRPVQEGSGGETNSTGERRSPLTSAFSTEEEGVPTEEINEATREHNELEALDALLQISQINTVNVEPEPDPQIKQMKGMDFDLNLPHCGHHTDEYMLNGNIGLGISIDLNVAAEGIDPDECSKTKMEKSHAAAIFGGNLNGPSACGWLDQEEETPTQHCGGIRAALVSLNNNISERFCGTNRNPADFTPIAPWNPYMREKKDKVPKEVTGENRSHSYSEQNKRP</sequence>
<protein>
    <submittedName>
        <fullName evidence="2">Uncharacterized protein</fullName>
    </submittedName>
</protein>
<proteinExistence type="predicted"/>
<dbReference type="GO" id="GO:0045892">
    <property type="term" value="P:negative regulation of DNA-templated transcription"/>
    <property type="evidence" value="ECO:0007669"/>
    <property type="project" value="InterPro"/>
</dbReference>
<name>A0A8T0K255_PHAAN</name>
<feature type="region of interest" description="Disordered" evidence="1">
    <location>
        <begin position="120"/>
        <end position="153"/>
    </location>
</feature>
<dbReference type="GO" id="GO:0009910">
    <property type="term" value="P:negative regulation of flower development"/>
    <property type="evidence" value="ECO:0007669"/>
    <property type="project" value="InterPro"/>
</dbReference>
<dbReference type="AlphaFoldDB" id="A0A8T0K255"/>
<dbReference type="Proteomes" id="UP000743370">
    <property type="component" value="Unassembled WGS sequence"/>
</dbReference>
<dbReference type="InterPro" id="IPR034583">
    <property type="entry name" value="EMF1"/>
</dbReference>
<evidence type="ECO:0000313" key="3">
    <source>
        <dbReference type="Proteomes" id="UP000743370"/>
    </source>
</evidence>
<reference evidence="2 3" key="1">
    <citation type="submission" date="2020-05" db="EMBL/GenBank/DDBJ databases">
        <title>Vigna angularis (adzuki bean) Var. LongXiaoDou No. 4 denovo assembly.</title>
        <authorList>
            <person name="Xiang H."/>
        </authorList>
    </citation>
    <scope>NUCLEOTIDE SEQUENCE [LARGE SCALE GENOMIC DNA]</scope>
    <source>
        <tissue evidence="2">Leaf</tissue>
    </source>
</reference>
<evidence type="ECO:0000256" key="1">
    <source>
        <dbReference type="SAM" id="MobiDB-lite"/>
    </source>
</evidence>
<feature type="region of interest" description="Disordered" evidence="1">
    <location>
        <begin position="175"/>
        <end position="202"/>
    </location>
</feature>
<comment type="caution">
    <text evidence="2">The sequence shown here is derived from an EMBL/GenBank/DDBJ whole genome shotgun (WGS) entry which is preliminary data.</text>
</comment>
<accession>A0A8T0K255</accession>
<feature type="region of interest" description="Disordered" evidence="1">
    <location>
        <begin position="467"/>
        <end position="493"/>
    </location>
</feature>